<keyword evidence="3" id="KW-1185">Reference proteome</keyword>
<dbReference type="InParanoid" id="A0A409V9Z2"/>
<organism evidence="2 3">
    <name type="scientific">Panaeolus cyanescens</name>
    <dbReference type="NCBI Taxonomy" id="181874"/>
    <lineage>
        <taxon>Eukaryota</taxon>
        <taxon>Fungi</taxon>
        <taxon>Dikarya</taxon>
        <taxon>Basidiomycota</taxon>
        <taxon>Agaricomycotina</taxon>
        <taxon>Agaricomycetes</taxon>
        <taxon>Agaricomycetidae</taxon>
        <taxon>Agaricales</taxon>
        <taxon>Agaricineae</taxon>
        <taxon>Galeropsidaceae</taxon>
        <taxon>Panaeolus</taxon>
    </lineage>
</organism>
<dbReference type="EMBL" id="NHTK01006117">
    <property type="protein sequence ID" value="PPQ63612.1"/>
    <property type="molecule type" value="Genomic_DNA"/>
</dbReference>
<comment type="caution">
    <text evidence="2">The sequence shown here is derived from an EMBL/GenBank/DDBJ whole genome shotgun (WGS) entry which is preliminary data.</text>
</comment>
<dbReference type="AlphaFoldDB" id="A0A409V9Z2"/>
<keyword evidence="1" id="KW-1133">Transmembrane helix</keyword>
<accession>A0A409V9Z2</accession>
<dbReference type="Proteomes" id="UP000284842">
    <property type="component" value="Unassembled WGS sequence"/>
</dbReference>
<protein>
    <submittedName>
        <fullName evidence="2">Uncharacterized protein</fullName>
    </submittedName>
</protein>
<name>A0A409V9Z2_9AGAR</name>
<keyword evidence="1" id="KW-0472">Membrane</keyword>
<feature type="transmembrane region" description="Helical" evidence="1">
    <location>
        <begin position="206"/>
        <end position="229"/>
    </location>
</feature>
<evidence type="ECO:0000256" key="1">
    <source>
        <dbReference type="SAM" id="Phobius"/>
    </source>
</evidence>
<evidence type="ECO:0000313" key="2">
    <source>
        <dbReference type="EMBL" id="PPQ63612.1"/>
    </source>
</evidence>
<proteinExistence type="predicted"/>
<reference evidence="2 3" key="1">
    <citation type="journal article" date="2018" name="Evol. Lett.">
        <title>Horizontal gene cluster transfer increased hallucinogenic mushroom diversity.</title>
        <authorList>
            <person name="Reynolds H.T."/>
            <person name="Vijayakumar V."/>
            <person name="Gluck-Thaler E."/>
            <person name="Korotkin H.B."/>
            <person name="Matheny P.B."/>
            <person name="Slot J.C."/>
        </authorList>
    </citation>
    <scope>NUCLEOTIDE SEQUENCE [LARGE SCALE GENOMIC DNA]</scope>
    <source>
        <strain evidence="2 3">2629</strain>
    </source>
</reference>
<sequence>MLPTTLSLPVISLFYGITLNFFSGVAHAASLPTLHDVVNEGYIAPLDSTVTDIGFGYVYDRKVSAAPAEKGATVTAYEIEEVYSVAGVLPVSPTVSGATPSEWSTVATGVVTRTYAMNQGASTLHISALPTVVDFDRVPMRLRGSVKDCTLDIENNRGVCVEEGQVPLLTVFTTDSVTKTSTYTETYTATYTRPLEQMRFLNGASAFTTTSLLSSALICFGVSMGIMMVS</sequence>
<gene>
    <name evidence="2" type="ORF">CVT24_004472</name>
</gene>
<evidence type="ECO:0000313" key="3">
    <source>
        <dbReference type="Proteomes" id="UP000284842"/>
    </source>
</evidence>
<keyword evidence="1" id="KW-0812">Transmembrane</keyword>
<dbReference type="OrthoDB" id="10519653at2759"/>